<feature type="transmembrane region" description="Helical" evidence="6">
    <location>
        <begin position="127"/>
        <end position="149"/>
    </location>
</feature>
<evidence type="ECO:0000256" key="1">
    <source>
        <dbReference type="ARBA" id="ARBA00004651"/>
    </source>
</evidence>
<dbReference type="PANTHER" id="PTHR30213:SF0">
    <property type="entry name" value="UPF0761 MEMBRANE PROTEIN YIHY"/>
    <property type="match status" value="1"/>
</dbReference>
<dbReference type="RefSeq" id="WP_390355653.1">
    <property type="nucleotide sequence ID" value="NZ_JBHUIZ010000010.1"/>
</dbReference>
<feature type="transmembrane region" description="Helical" evidence="6">
    <location>
        <begin position="169"/>
        <end position="191"/>
    </location>
</feature>
<evidence type="ECO:0000256" key="6">
    <source>
        <dbReference type="SAM" id="Phobius"/>
    </source>
</evidence>
<evidence type="ECO:0000313" key="8">
    <source>
        <dbReference type="Proteomes" id="UP001281447"/>
    </source>
</evidence>
<feature type="transmembrane region" description="Helical" evidence="6">
    <location>
        <begin position="87"/>
        <end position="107"/>
    </location>
</feature>
<dbReference type="InterPro" id="IPR017039">
    <property type="entry name" value="Virul_fac_BrkB"/>
</dbReference>
<comment type="caution">
    <text evidence="7">The sequence shown here is derived from an EMBL/GenBank/DDBJ whole genome shotgun (WGS) entry which is preliminary data.</text>
</comment>
<accession>A0ABU5C6J6</accession>
<dbReference type="Pfam" id="PF03631">
    <property type="entry name" value="Virul_fac_BrkB"/>
    <property type="match status" value="1"/>
</dbReference>
<sequence length="283" mass="31518">MAKLKHYGKSFMEEFKKNDISLLASAQAYHYLLSIVPLLIVCFALIPYFHIKPDDAISFISKILPSEMGEIFKENIVSLVQDRQGGLLTVGIIGALWSASNGINSFIKSVNKAYDVEESRNFLLVRLIALGMTLLMIAALVVAIILPIFGQVLLHFIQSEIGLDSSLSIVYNILRWVISFVILTLVLMLLYRIAPNKRLPFKHILPGAVAAGILWLVISAGFSIYVGNFGSYSVTYGSLGGVIILMIWFFLTAFILLIGALVNVLYHRQRQKEEKTEHQAANL</sequence>
<feature type="transmembrane region" description="Helical" evidence="6">
    <location>
        <begin position="239"/>
        <end position="266"/>
    </location>
</feature>
<dbReference type="EMBL" id="JAWDIP010000003">
    <property type="protein sequence ID" value="MDY0394967.1"/>
    <property type="molecule type" value="Genomic_DNA"/>
</dbReference>
<evidence type="ECO:0000256" key="3">
    <source>
        <dbReference type="ARBA" id="ARBA00022692"/>
    </source>
</evidence>
<reference evidence="7 8" key="1">
    <citation type="submission" date="2023-10" db="EMBL/GenBank/DDBJ databases">
        <title>Virgibacillus halophilus 5B73C genome.</title>
        <authorList>
            <person name="Miliotis G."/>
            <person name="Sengupta P."/>
            <person name="Hameed A."/>
            <person name="Chuvochina M."/>
            <person name="Mcdonagh F."/>
            <person name="Simpson A.C."/>
            <person name="Singh N.K."/>
            <person name="Rekha P.D."/>
            <person name="Raman K."/>
            <person name="Hugenholtz P."/>
            <person name="Venkateswaran K."/>
        </authorList>
    </citation>
    <scope>NUCLEOTIDE SEQUENCE [LARGE SCALE GENOMIC DNA]</scope>
    <source>
        <strain evidence="7 8">5B73C</strain>
    </source>
</reference>
<dbReference type="PANTHER" id="PTHR30213">
    <property type="entry name" value="INNER MEMBRANE PROTEIN YHJD"/>
    <property type="match status" value="1"/>
</dbReference>
<comment type="subcellular location">
    <subcellularLocation>
        <location evidence="1">Cell membrane</location>
        <topology evidence="1">Multi-pass membrane protein</topology>
    </subcellularLocation>
</comment>
<protein>
    <submittedName>
        <fullName evidence="7">YihY/virulence factor BrkB family protein</fullName>
    </submittedName>
</protein>
<feature type="transmembrane region" description="Helical" evidence="6">
    <location>
        <begin position="20"/>
        <end position="46"/>
    </location>
</feature>
<gene>
    <name evidence="7" type="ORF">RWE15_11640</name>
</gene>
<organism evidence="7 8">
    <name type="scientific">Tigheibacillus halophilus</name>
    <dbReference type="NCBI Taxonomy" id="361280"/>
    <lineage>
        <taxon>Bacteria</taxon>
        <taxon>Bacillati</taxon>
        <taxon>Bacillota</taxon>
        <taxon>Bacilli</taxon>
        <taxon>Bacillales</taxon>
        <taxon>Bacillaceae</taxon>
        <taxon>Tigheibacillus</taxon>
    </lineage>
</organism>
<feature type="transmembrane region" description="Helical" evidence="6">
    <location>
        <begin position="203"/>
        <end position="227"/>
    </location>
</feature>
<evidence type="ECO:0000256" key="2">
    <source>
        <dbReference type="ARBA" id="ARBA00022475"/>
    </source>
</evidence>
<keyword evidence="3 6" id="KW-0812">Transmembrane</keyword>
<evidence type="ECO:0000313" key="7">
    <source>
        <dbReference type="EMBL" id="MDY0394967.1"/>
    </source>
</evidence>
<evidence type="ECO:0000256" key="5">
    <source>
        <dbReference type="ARBA" id="ARBA00023136"/>
    </source>
</evidence>
<keyword evidence="5 6" id="KW-0472">Membrane</keyword>
<proteinExistence type="predicted"/>
<keyword evidence="2" id="KW-1003">Cell membrane</keyword>
<keyword evidence="4 6" id="KW-1133">Transmembrane helix</keyword>
<name>A0ABU5C6J6_9BACI</name>
<keyword evidence="8" id="KW-1185">Reference proteome</keyword>
<dbReference type="NCBIfam" id="TIGR00765">
    <property type="entry name" value="yihY_not_rbn"/>
    <property type="match status" value="1"/>
</dbReference>
<dbReference type="Proteomes" id="UP001281447">
    <property type="component" value="Unassembled WGS sequence"/>
</dbReference>
<evidence type="ECO:0000256" key="4">
    <source>
        <dbReference type="ARBA" id="ARBA00022989"/>
    </source>
</evidence>
<dbReference type="PIRSF" id="PIRSF035875">
    <property type="entry name" value="RNase_BN"/>
    <property type="match status" value="1"/>
</dbReference>